<dbReference type="HOGENOM" id="CLU_1071361_0_0_1"/>
<evidence type="ECO:0000259" key="2">
    <source>
        <dbReference type="PROSITE" id="PS51782"/>
    </source>
</evidence>
<keyword evidence="1" id="KW-0732">Signal</keyword>
<evidence type="ECO:0000313" key="4">
    <source>
        <dbReference type="EnsemblProtists" id="EKX53852"/>
    </source>
</evidence>
<dbReference type="Pfam" id="PF01476">
    <property type="entry name" value="LysM"/>
    <property type="match status" value="2"/>
</dbReference>
<keyword evidence="5" id="KW-1185">Reference proteome</keyword>
<protein>
    <recommendedName>
        <fullName evidence="2">LysM domain-containing protein</fullName>
    </recommendedName>
</protein>
<evidence type="ECO:0000256" key="1">
    <source>
        <dbReference type="SAM" id="SignalP"/>
    </source>
</evidence>
<reference evidence="5" key="2">
    <citation type="submission" date="2012-11" db="EMBL/GenBank/DDBJ databases">
        <authorList>
            <person name="Kuo A."/>
            <person name="Curtis B.A."/>
            <person name="Tanifuji G."/>
            <person name="Burki F."/>
            <person name="Gruber A."/>
            <person name="Irimia M."/>
            <person name="Maruyama S."/>
            <person name="Arias M.C."/>
            <person name="Ball S.G."/>
            <person name="Gile G.H."/>
            <person name="Hirakawa Y."/>
            <person name="Hopkins J.F."/>
            <person name="Rensing S.A."/>
            <person name="Schmutz J."/>
            <person name="Symeonidi A."/>
            <person name="Elias M."/>
            <person name="Eveleigh R.J."/>
            <person name="Herman E.K."/>
            <person name="Klute M.J."/>
            <person name="Nakayama T."/>
            <person name="Obornik M."/>
            <person name="Reyes-Prieto A."/>
            <person name="Armbrust E.V."/>
            <person name="Aves S.J."/>
            <person name="Beiko R.G."/>
            <person name="Coutinho P."/>
            <person name="Dacks J.B."/>
            <person name="Durnford D.G."/>
            <person name="Fast N.M."/>
            <person name="Green B.R."/>
            <person name="Grisdale C."/>
            <person name="Hempe F."/>
            <person name="Henrissat B."/>
            <person name="Hoppner M.P."/>
            <person name="Ishida K.-I."/>
            <person name="Kim E."/>
            <person name="Koreny L."/>
            <person name="Kroth P.G."/>
            <person name="Liu Y."/>
            <person name="Malik S.-B."/>
            <person name="Maier U.G."/>
            <person name="McRose D."/>
            <person name="Mock T."/>
            <person name="Neilson J.A."/>
            <person name="Onodera N.T."/>
            <person name="Poole A.M."/>
            <person name="Pritham E.J."/>
            <person name="Richards T.A."/>
            <person name="Rocap G."/>
            <person name="Roy S.W."/>
            <person name="Sarai C."/>
            <person name="Schaack S."/>
            <person name="Shirato S."/>
            <person name="Slamovits C.H."/>
            <person name="Spencer D.F."/>
            <person name="Suzuki S."/>
            <person name="Worden A.Z."/>
            <person name="Zauner S."/>
            <person name="Barry K."/>
            <person name="Bell C."/>
            <person name="Bharti A.K."/>
            <person name="Crow J.A."/>
            <person name="Grimwood J."/>
            <person name="Kramer R."/>
            <person name="Lindquist E."/>
            <person name="Lucas S."/>
            <person name="Salamov A."/>
            <person name="McFadden G.I."/>
            <person name="Lane C.E."/>
            <person name="Keeling P.J."/>
            <person name="Gray M.W."/>
            <person name="Grigoriev I.V."/>
            <person name="Archibald J.M."/>
        </authorList>
    </citation>
    <scope>NUCLEOTIDE SEQUENCE</scope>
    <source>
        <strain evidence="5">CCMP2712</strain>
    </source>
</reference>
<gene>
    <name evidence="3" type="ORF">GUITHDRAFT_160950</name>
</gene>
<dbReference type="CDD" id="cd00118">
    <property type="entry name" value="LysM"/>
    <property type="match status" value="1"/>
</dbReference>
<dbReference type="OrthoDB" id="5985073at2759"/>
<accession>L1JZS4</accession>
<dbReference type="KEGG" id="gtt:GUITHDRAFT_160950"/>
<evidence type="ECO:0000313" key="5">
    <source>
        <dbReference type="Proteomes" id="UP000011087"/>
    </source>
</evidence>
<dbReference type="PaxDb" id="55529-EKX53852"/>
<dbReference type="InterPro" id="IPR018392">
    <property type="entry name" value="LysM"/>
</dbReference>
<dbReference type="Gene3D" id="3.10.350.10">
    <property type="entry name" value="LysM domain"/>
    <property type="match status" value="1"/>
</dbReference>
<dbReference type="EnsemblProtists" id="EKX53852">
    <property type="protein sequence ID" value="EKX53852"/>
    <property type="gene ID" value="GUITHDRAFT_160950"/>
</dbReference>
<feature type="domain" description="LysM" evidence="2">
    <location>
        <begin position="196"/>
        <end position="243"/>
    </location>
</feature>
<dbReference type="RefSeq" id="XP_005840832.1">
    <property type="nucleotide sequence ID" value="XM_005840775.1"/>
</dbReference>
<name>L1JZS4_GUITC</name>
<dbReference type="EMBL" id="JH992969">
    <property type="protein sequence ID" value="EKX53852.1"/>
    <property type="molecule type" value="Genomic_DNA"/>
</dbReference>
<feature type="chain" id="PRO_5008771990" description="LysM domain-containing protein" evidence="1">
    <location>
        <begin position="31"/>
        <end position="260"/>
    </location>
</feature>
<sequence length="260" mass="28340">MPSTALCGLKLILSPILLLLCVVVAQPAVASNVTCPQFEVASSQLYRTTSVGCTLTVDLNFHVKPGLSLDTNSVKLTHDVVMGVSLPSLQSTQFASSPPKTEAFTNMIYYVSRVVWTPELVHSAQTYLLNVFVPTCDTSSLLRVTVNKCKMCLSEDQTLESIAGLYNRHWSQIWSVNPFLLSPDKISAGQEINLGIIYSTTDGDTLMLLSVRFGISLDLLKQLNPEIPASAFPNLGSNTSICVIPETCPEFRARVPGITW</sequence>
<organism evidence="3">
    <name type="scientific">Guillardia theta (strain CCMP2712)</name>
    <name type="common">Cryptophyte</name>
    <dbReference type="NCBI Taxonomy" id="905079"/>
    <lineage>
        <taxon>Eukaryota</taxon>
        <taxon>Cryptophyceae</taxon>
        <taxon>Pyrenomonadales</taxon>
        <taxon>Geminigeraceae</taxon>
        <taxon>Guillardia</taxon>
    </lineage>
</organism>
<dbReference type="InterPro" id="IPR036779">
    <property type="entry name" value="LysM_dom_sf"/>
</dbReference>
<reference evidence="3 5" key="1">
    <citation type="journal article" date="2012" name="Nature">
        <title>Algal genomes reveal evolutionary mosaicism and the fate of nucleomorphs.</title>
        <authorList>
            <consortium name="DOE Joint Genome Institute"/>
            <person name="Curtis B.A."/>
            <person name="Tanifuji G."/>
            <person name="Burki F."/>
            <person name="Gruber A."/>
            <person name="Irimia M."/>
            <person name="Maruyama S."/>
            <person name="Arias M.C."/>
            <person name="Ball S.G."/>
            <person name="Gile G.H."/>
            <person name="Hirakawa Y."/>
            <person name="Hopkins J.F."/>
            <person name="Kuo A."/>
            <person name="Rensing S.A."/>
            <person name="Schmutz J."/>
            <person name="Symeonidi A."/>
            <person name="Elias M."/>
            <person name="Eveleigh R.J."/>
            <person name="Herman E.K."/>
            <person name="Klute M.J."/>
            <person name="Nakayama T."/>
            <person name="Obornik M."/>
            <person name="Reyes-Prieto A."/>
            <person name="Armbrust E.V."/>
            <person name="Aves S.J."/>
            <person name="Beiko R.G."/>
            <person name="Coutinho P."/>
            <person name="Dacks J.B."/>
            <person name="Durnford D.G."/>
            <person name="Fast N.M."/>
            <person name="Green B.R."/>
            <person name="Grisdale C.J."/>
            <person name="Hempel F."/>
            <person name="Henrissat B."/>
            <person name="Hoppner M.P."/>
            <person name="Ishida K."/>
            <person name="Kim E."/>
            <person name="Koreny L."/>
            <person name="Kroth P.G."/>
            <person name="Liu Y."/>
            <person name="Malik S.B."/>
            <person name="Maier U.G."/>
            <person name="McRose D."/>
            <person name="Mock T."/>
            <person name="Neilson J.A."/>
            <person name="Onodera N.T."/>
            <person name="Poole A.M."/>
            <person name="Pritham E.J."/>
            <person name="Richards T.A."/>
            <person name="Rocap G."/>
            <person name="Roy S.W."/>
            <person name="Sarai C."/>
            <person name="Schaack S."/>
            <person name="Shirato S."/>
            <person name="Slamovits C.H."/>
            <person name="Spencer D.F."/>
            <person name="Suzuki S."/>
            <person name="Worden A.Z."/>
            <person name="Zauner S."/>
            <person name="Barry K."/>
            <person name="Bell C."/>
            <person name="Bharti A.K."/>
            <person name="Crow J.A."/>
            <person name="Grimwood J."/>
            <person name="Kramer R."/>
            <person name="Lindquist E."/>
            <person name="Lucas S."/>
            <person name="Salamov A."/>
            <person name="McFadden G.I."/>
            <person name="Lane C.E."/>
            <person name="Keeling P.J."/>
            <person name="Gray M.W."/>
            <person name="Grigoriev I.V."/>
            <person name="Archibald J.M."/>
        </authorList>
    </citation>
    <scope>NUCLEOTIDE SEQUENCE</scope>
    <source>
        <strain evidence="3 5">CCMP2712</strain>
    </source>
</reference>
<feature type="signal peptide" evidence="1">
    <location>
        <begin position="1"/>
        <end position="30"/>
    </location>
</feature>
<dbReference type="GeneID" id="17310322"/>
<dbReference type="PROSITE" id="PS51782">
    <property type="entry name" value="LYSM"/>
    <property type="match status" value="1"/>
</dbReference>
<dbReference type="AlphaFoldDB" id="L1JZS4"/>
<reference evidence="4" key="3">
    <citation type="submission" date="2016-03" db="UniProtKB">
        <authorList>
            <consortium name="EnsemblProtists"/>
        </authorList>
    </citation>
    <scope>IDENTIFICATION</scope>
</reference>
<evidence type="ECO:0000313" key="3">
    <source>
        <dbReference type="EMBL" id="EKX53852.1"/>
    </source>
</evidence>
<dbReference type="Proteomes" id="UP000011087">
    <property type="component" value="Unassembled WGS sequence"/>
</dbReference>
<proteinExistence type="predicted"/>